<dbReference type="FunFam" id="3.20.20.70:FF:000155">
    <property type="entry name" value="Nicotinate phosphoribosyltransferase"/>
    <property type="match status" value="1"/>
</dbReference>
<evidence type="ECO:0000256" key="3">
    <source>
        <dbReference type="ARBA" id="ARBA00004952"/>
    </source>
</evidence>
<dbReference type="InterPro" id="IPR041619">
    <property type="entry name" value="NAPRTase_C"/>
</dbReference>
<evidence type="ECO:0000256" key="17">
    <source>
        <dbReference type="ARBA" id="ARBA00023426"/>
    </source>
</evidence>
<comment type="cofactor">
    <cofactor evidence="1">
        <name>Mn(2+)</name>
        <dbReference type="ChEBI" id="CHEBI:29035"/>
    </cofactor>
</comment>
<dbReference type="InterPro" id="IPR001326">
    <property type="entry name" value="Transl_elong_EF1B_B/D_CS"/>
</dbReference>
<comment type="pathway">
    <text evidence="3">Cofactor biosynthesis; NAD(+) biosynthesis; nicotinate D-ribonucleotide from nicotinate: step 1/1.</text>
</comment>
<dbReference type="UniPathway" id="UPA00253"/>
<feature type="compositionally biased region" description="Acidic residues" evidence="20">
    <location>
        <begin position="588"/>
        <end position="611"/>
    </location>
</feature>
<feature type="domain" description="Elongation factor 1 beta central acidic region eukaryote" evidence="22">
    <location>
        <begin position="601"/>
        <end position="628"/>
    </location>
</feature>
<dbReference type="PROSITE" id="PS00824">
    <property type="entry name" value="EF1BD_1"/>
    <property type="match status" value="1"/>
</dbReference>
<dbReference type="PANTHER" id="PTHR11098">
    <property type="entry name" value="NICOTINATE PHOSPHORIBOSYLTRANSFERASE"/>
    <property type="match status" value="1"/>
</dbReference>
<feature type="domain" description="Translation elongation factor EF1B beta/delta subunit guanine nucleotide exchange" evidence="21">
    <location>
        <begin position="637"/>
        <end position="766"/>
    </location>
</feature>
<dbReference type="Gene3D" id="3.20.140.10">
    <property type="entry name" value="nicotinate phosphoribosyltransferase"/>
    <property type="match status" value="3"/>
</dbReference>
<evidence type="ECO:0000256" key="12">
    <source>
        <dbReference type="ARBA" id="ARBA00022723"/>
    </source>
</evidence>
<dbReference type="SUPFAM" id="SSF54984">
    <property type="entry name" value="eEF-1beta-like"/>
    <property type="match status" value="1"/>
</dbReference>
<dbReference type="Pfam" id="PF00736">
    <property type="entry name" value="EF1_GNE"/>
    <property type="match status" value="1"/>
</dbReference>
<feature type="region of interest" description="Disordered" evidence="20">
    <location>
        <begin position="44"/>
        <end position="80"/>
    </location>
</feature>
<evidence type="ECO:0000256" key="2">
    <source>
        <dbReference type="ARBA" id="ARBA00001946"/>
    </source>
</evidence>
<dbReference type="Proteomes" id="UP000031443">
    <property type="component" value="Unassembled WGS sequence"/>
</dbReference>
<evidence type="ECO:0000256" key="7">
    <source>
        <dbReference type="ARBA" id="ARBA00021569"/>
    </source>
</evidence>
<dbReference type="EMBL" id="KB540352">
    <property type="protein sequence ID" value="EMP32484.1"/>
    <property type="molecule type" value="Genomic_DNA"/>
</dbReference>
<dbReference type="CDD" id="cd00292">
    <property type="entry name" value="EF1B"/>
    <property type="match status" value="1"/>
</dbReference>
<keyword evidence="9" id="KW-0436">Ligase</keyword>
<keyword evidence="23" id="KW-0328">Glycosyltransferase</keyword>
<keyword evidence="16" id="KW-0464">Manganese</keyword>
<keyword evidence="12" id="KW-0479">Metal-binding</keyword>
<dbReference type="Gene3D" id="3.20.20.70">
    <property type="entry name" value="Aldolase class I"/>
    <property type="match status" value="1"/>
</dbReference>
<feature type="compositionally biased region" description="Low complexity" evidence="20">
    <location>
        <begin position="546"/>
        <end position="557"/>
    </location>
</feature>
<evidence type="ECO:0000313" key="23">
    <source>
        <dbReference type="EMBL" id="EMP32484.1"/>
    </source>
</evidence>
<protein>
    <recommendedName>
        <fullName evidence="7">Nicotinate phosphoribosyltransferase</fullName>
        <ecNumber evidence="6">6.3.4.21</ecNumber>
    </recommendedName>
    <alternativeName>
        <fullName evidence="18">Nicotinate phosphoribosyltransferase domain-containing protein 1</fullName>
    </alternativeName>
</protein>
<feature type="compositionally biased region" description="Basic and acidic residues" evidence="20">
    <location>
        <begin position="308"/>
        <end position="321"/>
    </location>
</feature>
<evidence type="ECO:0000256" key="11">
    <source>
        <dbReference type="ARBA" id="ARBA00022679"/>
    </source>
</evidence>
<dbReference type="GO" id="GO:0034355">
    <property type="term" value="P:NAD+ biosynthetic process via the salvage pathway"/>
    <property type="evidence" value="ECO:0007669"/>
    <property type="project" value="TreeGrafter"/>
</dbReference>
<dbReference type="GO" id="GO:0016757">
    <property type="term" value="F:glycosyltransferase activity"/>
    <property type="evidence" value="ECO:0007669"/>
    <property type="project" value="UniProtKB-KW"/>
</dbReference>
<dbReference type="GO" id="GO:0004516">
    <property type="term" value="F:nicotinate phosphoribosyltransferase activity"/>
    <property type="evidence" value="ECO:0007669"/>
    <property type="project" value="UniProtKB-EC"/>
</dbReference>
<evidence type="ECO:0000256" key="20">
    <source>
        <dbReference type="SAM" id="MobiDB-lite"/>
    </source>
</evidence>
<keyword evidence="8" id="KW-0597">Phosphoprotein</keyword>
<dbReference type="InterPro" id="IPR014717">
    <property type="entry name" value="Transl_elong_EF1B/ribsomal_bS6"/>
</dbReference>
<evidence type="ECO:0000256" key="19">
    <source>
        <dbReference type="ARBA" id="ARBA00048668"/>
    </source>
</evidence>
<comment type="similarity">
    <text evidence="4">Belongs to the EF-1-beta/EF-1-delta family.</text>
</comment>
<dbReference type="InterPro" id="IPR018940">
    <property type="entry name" value="EF-1_beta_acid_region_euk"/>
</dbReference>
<dbReference type="STRING" id="8469.M7B5R8"/>
<dbReference type="GO" id="GO:0046872">
    <property type="term" value="F:metal ion binding"/>
    <property type="evidence" value="ECO:0007669"/>
    <property type="project" value="UniProtKB-KW"/>
</dbReference>
<accession>M7B5R8</accession>
<sequence length="1281" mass="142788">MRTRKLLYPLEKVWLDKHLYDEAERLHYEREATLAASASEKCQEVEAMNSHDDPVEGDLKDMKRVRNGKKQKKRKRSPKTKSLVSKVDFVLTGLLADRVWFDKPFFDHAENMFRKKLADDLTQKAPETELVAEQPALVSWSEEAAPGVHKPRKNLAVLHCTHASLIACHHVIQNVWVNKFNFDDAEKVFVERSQSFVHPHFLDLPLVRRNSDYGDVDQRTPDEGYITALPTPATPATPHLSTDDVVHSGASFITSLPSPAHQTINGKPQILSLQALISEVWLEKPIYDDAEKCFYENMTDGHPPGKVRPQERSRPEASKSSRKDKKGRSPGKRMNSRHVEFTTNPSLSKDAEHPPPTWYFLHKDSEPLWLSKPTYDSAESRYYASEALKMSSRQDNARVPELTLAKQSRPASRAASVPASETKKMAAEFLMHEKIWFDKFKYDDAEKRYYEQMNGPVASPSCQQENGASTILRDIARARENIQKSLAGSASTTSSAGPAGDQNELLTRIANLEVENQNLRSVVVDLQLAISKLETRLNTLEKSSTSHHPSATPPTQHVTPMKKVESPAAPPKKVELPCAPPAKKVEPSEADDEDEDDDIDLFGSGDEEEDQEAAKVREERLRQYAEKKSKKPGLIAKSSILLDVKPWDDETDMAKMEECVRSIQMDGLVWGASKLVPVGYGIKKLQIQCVVEDDKVGTDILEEEITKFEDYFHVPFWTPRQLDKGEAPEAVIAPVRIYMSGDSAHLAWEDELERAGRTEIEYLQSVLPSTTERAFFDYLRTVDASEVTVSSAPEGSVVFATVGISRSGSAIQCKAMARMQAENPPVVFAPSELFLSQGALVPLLQVKGPLLVVQLLETTLLCLVNYASLVATNAARFRMLAGPDKKLLELGLRRAQGPDGGLSASKYSYIGGFDWTSNVLAGKLYGVPVRGTVAHSYIMSFTSLMETLKPLDGDEPVDFLPLAELWLQRVCQMLQVPQDRVNRGELAAFVSYAIAFPHNFQGLVDTYSIMGSGIPNFCAVALALNQLGYRAIGIRVDSGDLGKQAREIRQVLRTCSANFQVPWFAAIPIAVSNDISERSLEELMQEGNEIDMIGIGTNVVTCPLQPSLGCVYKLVKVNGRPKLKLTEDEEKMTIPGSKVVYRLYDATGLAFMDLMALEEEPPAGAGQEVAVRLLGRSEEARRVTPMAVEILHRTYFKDGQVCQALPSLLEVKSHAQASLSLLSPAHKRLQDPEPYQVAVTEKLYFLLSDLRRSSRREGDFLIRFEMQGEALMEEDIQQGCA</sequence>
<keyword evidence="24" id="KW-1185">Reference proteome</keyword>
<name>M7B5R8_CHEMY</name>
<feature type="compositionally biased region" description="Basic and acidic residues" evidence="20">
    <location>
        <begin position="44"/>
        <end position="64"/>
    </location>
</feature>
<gene>
    <name evidence="23" type="ORF">UY3_10358</name>
</gene>
<keyword evidence="14" id="KW-0460">Magnesium</keyword>
<dbReference type="InterPro" id="IPR006405">
    <property type="entry name" value="Nic_PRibTrfase_pncB"/>
</dbReference>
<dbReference type="SMART" id="SM00888">
    <property type="entry name" value="EF1_GNE"/>
    <property type="match status" value="1"/>
</dbReference>
<dbReference type="InterPro" id="IPR007229">
    <property type="entry name" value="Nic_PRibTrfase-Fam"/>
</dbReference>
<evidence type="ECO:0000256" key="1">
    <source>
        <dbReference type="ARBA" id="ARBA00001936"/>
    </source>
</evidence>
<dbReference type="GO" id="GO:0005829">
    <property type="term" value="C:cytosol"/>
    <property type="evidence" value="ECO:0007669"/>
    <property type="project" value="TreeGrafter"/>
</dbReference>
<feature type="compositionally biased region" description="Basic residues" evidence="20">
    <location>
        <begin position="65"/>
        <end position="79"/>
    </location>
</feature>
<evidence type="ECO:0000256" key="4">
    <source>
        <dbReference type="ARBA" id="ARBA00007411"/>
    </source>
</evidence>
<dbReference type="SMART" id="SM01182">
    <property type="entry name" value="EF-1_beta_acid"/>
    <property type="match status" value="1"/>
</dbReference>
<evidence type="ECO:0000256" key="16">
    <source>
        <dbReference type="ARBA" id="ARBA00023211"/>
    </source>
</evidence>
<evidence type="ECO:0000256" key="6">
    <source>
        <dbReference type="ARBA" id="ARBA00013236"/>
    </source>
</evidence>
<comment type="cofactor">
    <cofactor evidence="2">
        <name>Mg(2+)</name>
        <dbReference type="ChEBI" id="CHEBI:18420"/>
    </cofactor>
</comment>
<dbReference type="eggNOG" id="KOG2511">
    <property type="taxonomic scope" value="Eukaryota"/>
</dbReference>
<keyword evidence="10" id="KW-0662">Pyridine nucleotide biosynthesis</keyword>
<evidence type="ECO:0000256" key="15">
    <source>
        <dbReference type="ARBA" id="ARBA00022917"/>
    </source>
</evidence>
<dbReference type="FunFam" id="3.30.70.60:FF:000001">
    <property type="entry name" value="Elongation factor 1-beta 1 like"/>
    <property type="match status" value="1"/>
</dbReference>
<dbReference type="InterPro" id="IPR013785">
    <property type="entry name" value="Aldolase_TIM"/>
</dbReference>
<evidence type="ECO:0000259" key="21">
    <source>
        <dbReference type="SMART" id="SM00888"/>
    </source>
</evidence>
<dbReference type="SUPFAM" id="SSF54675">
    <property type="entry name" value="Nicotinate/Quinolinate PRTase N-terminal domain-like"/>
    <property type="match status" value="1"/>
</dbReference>
<feature type="region of interest" description="Disordered" evidence="20">
    <location>
        <begin position="297"/>
        <end position="352"/>
    </location>
</feature>
<evidence type="ECO:0000313" key="24">
    <source>
        <dbReference type="Proteomes" id="UP000031443"/>
    </source>
</evidence>
<dbReference type="GO" id="GO:0003746">
    <property type="term" value="F:translation elongation factor activity"/>
    <property type="evidence" value="ECO:0007669"/>
    <property type="project" value="UniProtKB-KW"/>
</dbReference>
<evidence type="ECO:0000256" key="5">
    <source>
        <dbReference type="ARBA" id="ARBA00010897"/>
    </source>
</evidence>
<keyword evidence="11 23" id="KW-0808">Transferase</keyword>
<dbReference type="FunFam" id="3.20.140.10:FF:000012">
    <property type="entry name" value="Nicotinate phosphoribosyltransferase"/>
    <property type="match status" value="1"/>
</dbReference>
<dbReference type="NCBIfam" id="TIGR01513">
    <property type="entry name" value="NAPRTase_put"/>
    <property type="match status" value="1"/>
</dbReference>
<evidence type="ECO:0000256" key="18">
    <source>
        <dbReference type="ARBA" id="ARBA00033279"/>
    </source>
</evidence>
<dbReference type="InterPro" id="IPR036219">
    <property type="entry name" value="eEF-1beta-like_sf"/>
</dbReference>
<comment type="catalytic activity">
    <reaction evidence="19">
        <text>5-phospho-alpha-D-ribose 1-diphosphate + nicotinate + ATP + H2O = nicotinate beta-D-ribonucleotide + ADP + phosphate + diphosphate</text>
        <dbReference type="Rhea" id="RHEA:36163"/>
        <dbReference type="ChEBI" id="CHEBI:15377"/>
        <dbReference type="ChEBI" id="CHEBI:30616"/>
        <dbReference type="ChEBI" id="CHEBI:32544"/>
        <dbReference type="ChEBI" id="CHEBI:33019"/>
        <dbReference type="ChEBI" id="CHEBI:43474"/>
        <dbReference type="ChEBI" id="CHEBI:57502"/>
        <dbReference type="ChEBI" id="CHEBI:58017"/>
        <dbReference type="ChEBI" id="CHEBI:456216"/>
        <dbReference type="EC" id="6.3.4.21"/>
    </reaction>
</comment>
<proteinExistence type="inferred from homology"/>
<evidence type="ECO:0000256" key="10">
    <source>
        <dbReference type="ARBA" id="ARBA00022642"/>
    </source>
</evidence>
<evidence type="ECO:0000256" key="8">
    <source>
        <dbReference type="ARBA" id="ARBA00022553"/>
    </source>
</evidence>
<keyword evidence="15" id="KW-0648">Protein biosynthesis</keyword>
<dbReference type="Gene3D" id="3.30.70.60">
    <property type="match status" value="1"/>
</dbReference>
<evidence type="ECO:0000256" key="9">
    <source>
        <dbReference type="ARBA" id="ARBA00022598"/>
    </source>
</evidence>
<feature type="compositionally biased region" description="Basic residues" evidence="20">
    <location>
        <begin position="322"/>
        <end position="336"/>
    </location>
</feature>
<evidence type="ECO:0000256" key="14">
    <source>
        <dbReference type="ARBA" id="ARBA00022842"/>
    </source>
</evidence>
<comment type="function">
    <text evidence="17">Catalyzes the first step in the biosynthesis of NAD from nicotinic acid, the ATP-dependent synthesis of beta-nicotinate D-ribonucleotide from nicotinate and 5-phospho-D-ribose 1-phosphate. Helps prevent cellular oxidative stress via its role in NAD biosynthesis.</text>
</comment>
<dbReference type="EC" id="6.3.4.21" evidence="6"/>
<dbReference type="Pfam" id="PF10587">
    <property type="entry name" value="EF-1_beta_acid"/>
    <property type="match status" value="1"/>
</dbReference>
<comment type="similarity">
    <text evidence="5">Belongs to the NAPRTase family.</text>
</comment>
<organism evidence="23 24">
    <name type="scientific">Chelonia mydas</name>
    <name type="common">Green sea-turtle</name>
    <name type="synonym">Chelonia agassizi</name>
    <dbReference type="NCBI Taxonomy" id="8469"/>
    <lineage>
        <taxon>Eukaryota</taxon>
        <taxon>Metazoa</taxon>
        <taxon>Chordata</taxon>
        <taxon>Craniata</taxon>
        <taxon>Vertebrata</taxon>
        <taxon>Euteleostomi</taxon>
        <taxon>Archelosauria</taxon>
        <taxon>Testudinata</taxon>
        <taxon>Testudines</taxon>
        <taxon>Cryptodira</taxon>
        <taxon>Durocryptodira</taxon>
        <taxon>Americhelydia</taxon>
        <taxon>Chelonioidea</taxon>
        <taxon>Cheloniidae</taxon>
        <taxon>Chelonia</taxon>
    </lineage>
</organism>
<evidence type="ECO:0000256" key="13">
    <source>
        <dbReference type="ARBA" id="ARBA00022768"/>
    </source>
</evidence>
<evidence type="ECO:0000259" key="22">
    <source>
        <dbReference type="SMART" id="SM01182"/>
    </source>
</evidence>
<dbReference type="InterPro" id="IPR036068">
    <property type="entry name" value="Nicotinate_pribotase-like_C"/>
</dbReference>
<keyword evidence="13" id="KW-0251">Elongation factor</keyword>
<dbReference type="PANTHER" id="PTHR11098:SF1">
    <property type="entry name" value="NICOTINATE PHOSPHORIBOSYLTRANSFERASE"/>
    <property type="match status" value="1"/>
</dbReference>
<reference evidence="24" key="1">
    <citation type="journal article" date="2013" name="Nat. Genet.">
        <title>The draft genomes of soft-shell turtle and green sea turtle yield insights into the development and evolution of the turtle-specific body plan.</title>
        <authorList>
            <person name="Wang Z."/>
            <person name="Pascual-Anaya J."/>
            <person name="Zadissa A."/>
            <person name="Li W."/>
            <person name="Niimura Y."/>
            <person name="Huang Z."/>
            <person name="Li C."/>
            <person name="White S."/>
            <person name="Xiong Z."/>
            <person name="Fang D."/>
            <person name="Wang B."/>
            <person name="Ming Y."/>
            <person name="Chen Y."/>
            <person name="Zheng Y."/>
            <person name="Kuraku S."/>
            <person name="Pignatelli M."/>
            <person name="Herrero J."/>
            <person name="Beal K."/>
            <person name="Nozawa M."/>
            <person name="Li Q."/>
            <person name="Wang J."/>
            <person name="Zhang H."/>
            <person name="Yu L."/>
            <person name="Shigenobu S."/>
            <person name="Wang J."/>
            <person name="Liu J."/>
            <person name="Flicek P."/>
            <person name="Searle S."/>
            <person name="Wang J."/>
            <person name="Kuratani S."/>
            <person name="Yin Y."/>
            <person name="Aken B."/>
            <person name="Zhang G."/>
            <person name="Irie N."/>
        </authorList>
    </citation>
    <scope>NUCLEOTIDE SEQUENCE [LARGE SCALE GENOMIC DNA]</scope>
</reference>
<dbReference type="SUPFAM" id="SSF51690">
    <property type="entry name" value="Nicotinate/Quinolinate PRTase C-terminal domain-like"/>
    <property type="match status" value="1"/>
</dbReference>
<dbReference type="InterPro" id="IPR014038">
    <property type="entry name" value="EF1B_bsu/dsu_GNE"/>
</dbReference>
<dbReference type="Pfam" id="PF17956">
    <property type="entry name" value="NAPRTase_C"/>
    <property type="match status" value="1"/>
</dbReference>
<feature type="region of interest" description="Disordered" evidence="20">
    <location>
        <begin position="540"/>
        <end position="616"/>
    </location>
</feature>